<dbReference type="InterPro" id="IPR007751">
    <property type="entry name" value="DUF676_lipase-like"/>
</dbReference>
<dbReference type="Pfam" id="PF05057">
    <property type="entry name" value="DUF676"/>
    <property type="match status" value="1"/>
</dbReference>
<protein>
    <submittedName>
        <fullName evidence="2">Esterase/lipase family protein</fullName>
    </submittedName>
</protein>
<dbReference type="SUPFAM" id="SSF53474">
    <property type="entry name" value="alpha/beta-Hydrolases"/>
    <property type="match status" value="1"/>
</dbReference>
<evidence type="ECO:0000313" key="2">
    <source>
        <dbReference type="EMBL" id="MFC0348925.1"/>
    </source>
</evidence>
<dbReference type="Proteomes" id="UP001589844">
    <property type="component" value="Unassembled WGS sequence"/>
</dbReference>
<gene>
    <name evidence="2" type="ORF">ACFFJH_03825</name>
</gene>
<comment type="caution">
    <text evidence="2">The sequence shown here is derived from an EMBL/GenBank/DDBJ whole genome shotgun (WGS) entry which is preliminary data.</text>
</comment>
<dbReference type="RefSeq" id="WP_390210174.1">
    <property type="nucleotide sequence ID" value="NZ_JBHLXJ010000003.1"/>
</dbReference>
<name>A0ABV6IAS1_9BURK</name>
<keyword evidence="3" id="KW-1185">Reference proteome</keyword>
<dbReference type="InterPro" id="IPR029058">
    <property type="entry name" value="AB_hydrolase_fold"/>
</dbReference>
<sequence length="204" mass="22588">MHILFVHGLGASPIWGAPLLFRLRKAGHSTSNFSYMVSRHDFETIKKRLMKTIEHIAQQGEYALVGHSLGGILLRAAVLDLAPEIRRPAKLFLLGSPVTSTLGSRILKDCFLYRLLARDCGQLVSTQRRMKAIGVPPVETICIIGTRGRYGRFSPFGSASNDGMVQEKELCAERFSHAVKVDASHSFLAFSREVAQCAIEHLAR</sequence>
<feature type="domain" description="DUF676" evidence="1">
    <location>
        <begin position="35"/>
        <end position="82"/>
    </location>
</feature>
<dbReference type="EMBL" id="JBHLXJ010000003">
    <property type="protein sequence ID" value="MFC0348925.1"/>
    <property type="molecule type" value="Genomic_DNA"/>
</dbReference>
<accession>A0ABV6IAS1</accession>
<evidence type="ECO:0000313" key="3">
    <source>
        <dbReference type="Proteomes" id="UP001589844"/>
    </source>
</evidence>
<proteinExistence type="predicted"/>
<evidence type="ECO:0000259" key="1">
    <source>
        <dbReference type="Pfam" id="PF05057"/>
    </source>
</evidence>
<reference evidence="2 3" key="1">
    <citation type="submission" date="2024-09" db="EMBL/GenBank/DDBJ databases">
        <authorList>
            <person name="Sun Q."/>
            <person name="Mori K."/>
        </authorList>
    </citation>
    <scope>NUCLEOTIDE SEQUENCE [LARGE SCALE GENOMIC DNA]</scope>
    <source>
        <strain evidence="2 3">CCM 8677</strain>
    </source>
</reference>
<organism evidence="2 3">
    <name type="scientific">Undibacterium danionis</name>
    <dbReference type="NCBI Taxonomy" id="1812100"/>
    <lineage>
        <taxon>Bacteria</taxon>
        <taxon>Pseudomonadati</taxon>
        <taxon>Pseudomonadota</taxon>
        <taxon>Betaproteobacteria</taxon>
        <taxon>Burkholderiales</taxon>
        <taxon>Oxalobacteraceae</taxon>
        <taxon>Undibacterium</taxon>
    </lineage>
</organism>
<dbReference type="PANTHER" id="PTHR37946:SF1">
    <property type="entry name" value="SLL1969 PROTEIN"/>
    <property type="match status" value="1"/>
</dbReference>
<dbReference type="PANTHER" id="PTHR37946">
    <property type="entry name" value="SLL1969 PROTEIN"/>
    <property type="match status" value="1"/>
</dbReference>
<dbReference type="Gene3D" id="3.40.50.1820">
    <property type="entry name" value="alpha/beta hydrolase"/>
    <property type="match status" value="1"/>
</dbReference>